<feature type="repeat" description="PPR" evidence="2">
    <location>
        <begin position="317"/>
        <end position="351"/>
    </location>
</feature>
<dbReference type="Pfam" id="PF01535">
    <property type="entry name" value="PPR"/>
    <property type="match status" value="5"/>
</dbReference>
<dbReference type="PANTHER" id="PTHR47926:SF460">
    <property type="entry name" value="OS01G0815900 PROTEIN"/>
    <property type="match status" value="1"/>
</dbReference>
<gene>
    <name evidence="3" type="ORF">CFOL_v3_29602</name>
</gene>
<evidence type="ECO:0000313" key="4">
    <source>
        <dbReference type="Proteomes" id="UP000187406"/>
    </source>
</evidence>
<dbReference type="GO" id="GO:0009451">
    <property type="term" value="P:RNA modification"/>
    <property type="evidence" value="ECO:0007669"/>
    <property type="project" value="InterPro"/>
</dbReference>
<protein>
    <submittedName>
        <fullName evidence="3">PPR domain-containing protein/PPR_2 domain-containing protein</fullName>
    </submittedName>
</protein>
<keyword evidence="1" id="KW-0677">Repeat</keyword>
<reference evidence="4" key="1">
    <citation type="submission" date="2016-04" db="EMBL/GenBank/DDBJ databases">
        <title>Cephalotus genome sequencing.</title>
        <authorList>
            <person name="Fukushima K."/>
            <person name="Hasebe M."/>
            <person name="Fang X."/>
        </authorList>
    </citation>
    <scope>NUCLEOTIDE SEQUENCE [LARGE SCALE GENOMIC DNA]</scope>
    <source>
        <strain evidence="4">cv. St1</strain>
    </source>
</reference>
<evidence type="ECO:0000256" key="2">
    <source>
        <dbReference type="PROSITE-ProRule" id="PRU00708"/>
    </source>
</evidence>
<dbReference type="EMBL" id="BDDD01003809">
    <property type="protein sequence ID" value="GAV86169.1"/>
    <property type="molecule type" value="Genomic_DNA"/>
</dbReference>
<feature type="repeat" description="PPR" evidence="2">
    <location>
        <begin position="352"/>
        <end position="386"/>
    </location>
</feature>
<proteinExistence type="predicted"/>
<evidence type="ECO:0000313" key="3">
    <source>
        <dbReference type="EMBL" id="GAV86169.1"/>
    </source>
</evidence>
<feature type="repeat" description="PPR" evidence="2">
    <location>
        <begin position="181"/>
        <end position="215"/>
    </location>
</feature>
<dbReference type="InterPro" id="IPR046848">
    <property type="entry name" value="E_motif"/>
</dbReference>
<name>A0A1Q3D105_CEPFO</name>
<dbReference type="NCBIfam" id="TIGR00756">
    <property type="entry name" value="PPR"/>
    <property type="match status" value="4"/>
</dbReference>
<evidence type="ECO:0000256" key="1">
    <source>
        <dbReference type="ARBA" id="ARBA00022737"/>
    </source>
</evidence>
<comment type="caution">
    <text evidence="3">The sequence shown here is derived from an EMBL/GenBank/DDBJ whole genome shotgun (WGS) entry which is preliminary data.</text>
</comment>
<keyword evidence="4" id="KW-1185">Reference proteome</keyword>
<dbReference type="PANTHER" id="PTHR47926">
    <property type="entry name" value="PENTATRICOPEPTIDE REPEAT-CONTAINING PROTEIN"/>
    <property type="match status" value="1"/>
</dbReference>
<dbReference type="InParanoid" id="A0A1Q3D105"/>
<dbReference type="InterPro" id="IPR046960">
    <property type="entry name" value="PPR_At4g14850-like_plant"/>
</dbReference>
<accession>A0A1Q3D105</accession>
<dbReference type="Pfam" id="PF20431">
    <property type="entry name" value="E_motif"/>
    <property type="match status" value="1"/>
</dbReference>
<dbReference type="OrthoDB" id="1879205at2759"/>
<sequence length="496" mass="56189">MPRSNNPPLFNLVKNTTTLFLQNLEQIHSHTYLQLTQQQQQQQNHIISLLQKHPTNHHLTQQLHSHSLTTASLHHHHSMLLFNTLLRCYSLSNSPFHSFLLYIHSPSPPPPSFFDSFTYAFLIKTCANLSYPFLATQLHSLSFKAGFEFHVYVQTALVNMYAVCGLLVDASNVFYEMPERNLVTWNAMITGLVKWGELEMATSLFEEMPVRTVVSWTGIIDGFTRMNRFDEALALFRRMVVHDCIEPTEITILAILQAILHIGDVKLCQLFHGYGEKRGFNTCDIRVSNSLVDTYAKCGCIVSALRFFEEISAERKNLVSWTSMISGFAMHGMGKEAVECFERMAEAGLKPNQVTFLSVLNACSHGGLVEEGLSFFEKMVNESDALPNIKIYGCLVDMLGRAGRLEEAERIALEVPSETANVVIWRTLLSACSFHGNVEMGERVTRKILEMDRGYGGDYVLMYNIFAGVGRFQDAERLRNLMDERNAFKLPGHSLV</sequence>
<dbReference type="Proteomes" id="UP000187406">
    <property type="component" value="Unassembled WGS sequence"/>
</dbReference>
<dbReference type="GO" id="GO:0003723">
    <property type="term" value="F:RNA binding"/>
    <property type="evidence" value="ECO:0007669"/>
    <property type="project" value="InterPro"/>
</dbReference>
<dbReference type="InterPro" id="IPR002885">
    <property type="entry name" value="PPR_rpt"/>
</dbReference>
<dbReference type="FunCoup" id="A0A1Q3D105">
    <property type="interactions" value="455"/>
</dbReference>
<dbReference type="InterPro" id="IPR011990">
    <property type="entry name" value="TPR-like_helical_dom_sf"/>
</dbReference>
<dbReference type="Gene3D" id="1.25.40.10">
    <property type="entry name" value="Tetratricopeptide repeat domain"/>
    <property type="match status" value="3"/>
</dbReference>
<organism evidence="3 4">
    <name type="scientific">Cephalotus follicularis</name>
    <name type="common">Albany pitcher plant</name>
    <dbReference type="NCBI Taxonomy" id="3775"/>
    <lineage>
        <taxon>Eukaryota</taxon>
        <taxon>Viridiplantae</taxon>
        <taxon>Streptophyta</taxon>
        <taxon>Embryophyta</taxon>
        <taxon>Tracheophyta</taxon>
        <taxon>Spermatophyta</taxon>
        <taxon>Magnoliopsida</taxon>
        <taxon>eudicotyledons</taxon>
        <taxon>Gunneridae</taxon>
        <taxon>Pentapetalae</taxon>
        <taxon>rosids</taxon>
        <taxon>fabids</taxon>
        <taxon>Oxalidales</taxon>
        <taxon>Cephalotaceae</taxon>
        <taxon>Cephalotus</taxon>
    </lineage>
</organism>
<dbReference type="PROSITE" id="PS51375">
    <property type="entry name" value="PPR"/>
    <property type="match status" value="3"/>
</dbReference>
<dbReference type="Pfam" id="PF13041">
    <property type="entry name" value="PPR_2"/>
    <property type="match status" value="1"/>
</dbReference>
<dbReference type="AlphaFoldDB" id="A0A1Q3D105"/>
<dbReference type="FunFam" id="1.25.40.10:FF:001213">
    <property type="entry name" value="Pentatricopeptide repeat-containing protein, mitochondrial"/>
    <property type="match status" value="1"/>
</dbReference>